<evidence type="ECO:0000313" key="3">
    <source>
        <dbReference type="Proteomes" id="UP000249218"/>
    </source>
</evidence>
<accession>A0A2W1BJC6</accession>
<protein>
    <recommendedName>
        <fullName evidence="1">CRAL-TRIO domain-containing protein</fullName>
    </recommendedName>
</protein>
<proteinExistence type="predicted"/>
<dbReference type="Gene3D" id="3.40.525.10">
    <property type="entry name" value="CRAL-TRIO lipid binding domain"/>
    <property type="match status" value="1"/>
</dbReference>
<keyword evidence="3" id="KW-1185">Reference proteome</keyword>
<dbReference type="GO" id="GO:0016020">
    <property type="term" value="C:membrane"/>
    <property type="evidence" value="ECO:0007669"/>
    <property type="project" value="TreeGrafter"/>
</dbReference>
<evidence type="ECO:0000259" key="1">
    <source>
        <dbReference type="PROSITE" id="PS50191"/>
    </source>
</evidence>
<dbReference type="InterPro" id="IPR036865">
    <property type="entry name" value="CRAL-TRIO_dom_sf"/>
</dbReference>
<dbReference type="PANTHER" id="PTHR10174">
    <property type="entry name" value="ALPHA-TOCOPHEROL TRANSFER PROTEIN-RELATED"/>
    <property type="match status" value="1"/>
</dbReference>
<dbReference type="InterPro" id="IPR001251">
    <property type="entry name" value="CRAL-TRIO_dom"/>
</dbReference>
<dbReference type="Proteomes" id="UP000249218">
    <property type="component" value="Unassembled WGS sequence"/>
</dbReference>
<dbReference type="CDD" id="cd00170">
    <property type="entry name" value="SEC14"/>
    <property type="match status" value="1"/>
</dbReference>
<dbReference type="PROSITE" id="PS50191">
    <property type="entry name" value="CRAL_TRIO"/>
    <property type="match status" value="1"/>
</dbReference>
<dbReference type="PANTHER" id="PTHR10174:SF222">
    <property type="entry name" value="GH10083P-RELATED"/>
    <property type="match status" value="1"/>
</dbReference>
<dbReference type="OrthoDB" id="6575879at2759"/>
<organism evidence="2 3">
    <name type="scientific">Helicoverpa armigera</name>
    <name type="common">Cotton bollworm</name>
    <name type="synonym">Heliothis armigera</name>
    <dbReference type="NCBI Taxonomy" id="29058"/>
    <lineage>
        <taxon>Eukaryota</taxon>
        <taxon>Metazoa</taxon>
        <taxon>Ecdysozoa</taxon>
        <taxon>Arthropoda</taxon>
        <taxon>Hexapoda</taxon>
        <taxon>Insecta</taxon>
        <taxon>Pterygota</taxon>
        <taxon>Neoptera</taxon>
        <taxon>Endopterygota</taxon>
        <taxon>Lepidoptera</taxon>
        <taxon>Glossata</taxon>
        <taxon>Ditrysia</taxon>
        <taxon>Noctuoidea</taxon>
        <taxon>Noctuidae</taxon>
        <taxon>Heliothinae</taxon>
        <taxon>Helicoverpa</taxon>
    </lineage>
</organism>
<dbReference type="EMBL" id="KZ150143">
    <property type="protein sequence ID" value="PZC72926.1"/>
    <property type="molecule type" value="Genomic_DNA"/>
</dbReference>
<evidence type="ECO:0000313" key="2">
    <source>
        <dbReference type="EMBL" id="PZC72926.1"/>
    </source>
</evidence>
<feature type="domain" description="CRAL-TRIO" evidence="1">
    <location>
        <begin position="173"/>
        <end position="268"/>
    </location>
</feature>
<dbReference type="Pfam" id="PF00650">
    <property type="entry name" value="CRAL_TRIO"/>
    <property type="match status" value="1"/>
</dbReference>
<dbReference type="Gene3D" id="1.20.5.1200">
    <property type="entry name" value="Alpha-tocopherol transfer"/>
    <property type="match status" value="1"/>
</dbReference>
<dbReference type="PRINTS" id="PR00180">
    <property type="entry name" value="CRETINALDHBP"/>
</dbReference>
<reference evidence="2 3" key="1">
    <citation type="journal article" date="2017" name="BMC Biol.">
        <title>Genomic innovations, transcriptional plasticity and gene loss underlying the evolution and divergence of two highly polyphagous and invasive Helicoverpa pest species.</title>
        <authorList>
            <person name="Pearce S.L."/>
            <person name="Clarke D.F."/>
            <person name="East P.D."/>
            <person name="Elfekih S."/>
            <person name="Gordon K.H."/>
            <person name="Jermiin L.S."/>
            <person name="McGaughran A."/>
            <person name="Oakeshott J.G."/>
            <person name="Papanikolaou A."/>
            <person name="Perera O.P."/>
            <person name="Rane R.V."/>
            <person name="Richards S."/>
            <person name="Tay W.T."/>
            <person name="Walsh T.K."/>
            <person name="Anderson A."/>
            <person name="Anderson C.J."/>
            <person name="Asgari S."/>
            <person name="Board P.G."/>
            <person name="Bretschneider A."/>
            <person name="Campbell P.M."/>
            <person name="Chertemps T."/>
            <person name="Christeller J.T."/>
            <person name="Coppin C.W."/>
            <person name="Downes S.J."/>
            <person name="Duan G."/>
            <person name="Farnsworth C.A."/>
            <person name="Good R.T."/>
            <person name="Han L.B."/>
            <person name="Han Y.C."/>
            <person name="Hatje K."/>
            <person name="Horne I."/>
            <person name="Huang Y.P."/>
            <person name="Hughes D.S."/>
            <person name="Jacquin-Joly E."/>
            <person name="James W."/>
            <person name="Jhangiani S."/>
            <person name="Kollmar M."/>
            <person name="Kuwar S.S."/>
            <person name="Li S."/>
            <person name="Liu N.Y."/>
            <person name="Maibeche M.T."/>
            <person name="Miller J.R."/>
            <person name="Montagne N."/>
            <person name="Perry T."/>
            <person name="Qu J."/>
            <person name="Song S.V."/>
            <person name="Sutton G.G."/>
            <person name="Vogel H."/>
            <person name="Walenz B.P."/>
            <person name="Xu W."/>
            <person name="Zhang H.J."/>
            <person name="Zou Z."/>
            <person name="Batterham P."/>
            <person name="Edwards O.R."/>
            <person name="Feyereisen R."/>
            <person name="Gibbs R.A."/>
            <person name="Heckel D.G."/>
            <person name="McGrath A."/>
            <person name="Robin C."/>
            <person name="Scherer S.E."/>
            <person name="Worley K.C."/>
            <person name="Wu Y.D."/>
        </authorList>
    </citation>
    <scope>NUCLEOTIDE SEQUENCE [LARGE SCALE GENOMIC DNA]</scope>
    <source>
        <strain evidence="2">Harm_GR_Male_#8</strain>
        <tissue evidence="2">Whole organism</tissue>
    </source>
</reference>
<name>A0A2W1BJC6_HELAM</name>
<gene>
    <name evidence="2" type="primary">HaOG210361</name>
    <name evidence="2" type="ORF">B5X24_HaOG210361</name>
</gene>
<dbReference type="AlphaFoldDB" id="A0A2W1BJC6"/>
<dbReference type="SUPFAM" id="SSF46938">
    <property type="entry name" value="CRAL/TRIO N-terminal domain"/>
    <property type="match status" value="1"/>
</dbReference>
<sequence>MTIGDGMCVYNNFDYSLNVQKMLNIKDGDLDILLKLYNINKKALDEMIASIREWYEKQPHLPQGQLHDRIILGHLISRGFSVEQSKEKIDNYFSARGRMPDLLGGRSPLLPNMEKYLKEGYWVVPPMRTKDNHRIMIFRILSPEMVVLDVARLGFLMGEYRLFNETSQGDHWIFDFSNATLNQALQFTPIIISKIYYHITQCYAIKMKGIHLVNVPSFGHSILALFKTIMKPKHKERLHLHEGFEKVFSVLPKEIFPKDLGGTADMTVKDICDTWYETLQSDTWKDFFANQEKNFHVDEAKRVTASKITDEFGVEGSFRKLELD</sequence>
<dbReference type="SUPFAM" id="SSF52087">
    <property type="entry name" value="CRAL/TRIO domain"/>
    <property type="match status" value="1"/>
</dbReference>
<dbReference type="GO" id="GO:1902936">
    <property type="term" value="F:phosphatidylinositol bisphosphate binding"/>
    <property type="evidence" value="ECO:0007669"/>
    <property type="project" value="TreeGrafter"/>
</dbReference>
<dbReference type="InterPro" id="IPR036273">
    <property type="entry name" value="CRAL/TRIO_N_dom_sf"/>
</dbReference>